<evidence type="ECO:0000313" key="2">
    <source>
        <dbReference type="EMBL" id="KAI2661347.1"/>
    </source>
</evidence>
<comment type="caution">
    <text evidence="2">The sequence shown here is derived from an EMBL/GenBank/DDBJ whole genome shotgun (WGS) entry which is preliminary data.</text>
</comment>
<evidence type="ECO:0000256" key="1">
    <source>
        <dbReference type="SAM" id="MobiDB-lite"/>
    </source>
</evidence>
<name>A0ABQ8MGB7_LABRO</name>
<organism evidence="2 3">
    <name type="scientific">Labeo rohita</name>
    <name type="common">Indian major carp</name>
    <name type="synonym">Cyprinus rohita</name>
    <dbReference type="NCBI Taxonomy" id="84645"/>
    <lineage>
        <taxon>Eukaryota</taxon>
        <taxon>Metazoa</taxon>
        <taxon>Chordata</taxon>
        <taxon>Craniata</taxon>
        <taxon>Vertebrata</taxon>
        <taxon>Euteleostomi</taxon>
        <taxon>Actinopterygii</taxon>
        <taxon>Neopterygii</taxon>
        <taxon>Teleostei</taxon>
        <taxon>Ostariophysi</taxon>
        <taxon>Cypriniformes</taxon>
        <taxon>Cyprinidae</taxon>
        <taxon>Labeoninae</taxon>
        <taxon>Labeonini</taxon>
        <taxon>Labeo</taxon>
    </lineage>
</organism>
<proteinExistence type="predicted"/>
<reference evidence="2 3" key="1">
    <citation type="submission" date="2022-01" db="EMBL/GenBank/DDBJ databases">
        <title>A high-quality chromosome-level genome assembly of rohu carp, Labeo rohita.</title>
        <authorList>
            <person name="Arick M.A. II"/>
            <person name="Hsu C.-Y."/>
            <person name="Magbanua Z."/>
            <person name="Pechanova O."/>
            <person name="Grover C."/>
            <person name="Miller E."/>
            <person name="Thrash A."/>
            <person name="Ezzel L."/>
            <person name="Alam S."/>
            <person name="Benzie J."/>
            <person name="Hamilton M."/>
            <person name="Karsi A."/>
            <person name="Lawrence M.L."/>
            <person name="Peterson D.G."/>
        </authorList>
    </citation>
    <scope>NUCLEOTIDE SEQUENCE [LARGE SCALE GENOMIC DNA]</scope>
    <source>
        <strain evidence="3">BAU-BD-2019</strain>
        <tissue evidence="2">Blood</tissue>
    </source>
</reference>
<feature type="compositionally biased region" description="Low complexity" evidence="1">
    <location>
        <begin position="34"/>
        <end position="56"/>
    </location>
</feature>
<evidence type="ECO:0000313" key="3">
    <source>
        <dbReference type="Proteomes" id="UP000830375"/>
    </source>
</evidence>
<dbReference type="GO" id="GO:0016874">
    <property type="term" value="F:ligase activity"/>
    <property type="evidence" value="ECO:0007669"/>
    <property type="project" value="UniProtKB-KW"/>
</dbReference>
<keyword evidence="3" id="KW-1185">Reference proteome</keyword>
<feature type="region of interest" description="Disordered" evidence="1">
    <location>
        <begin position="1"/>
        <end position="56"/>
    </location>
</feature>
<gene>
    <name evidence="2" type="ORF">H4Q32_006922</name>
</gene>
<protein>
    <submittedName>
        <fullName evidence="2">Serine--tRNA ligase</fullName>
    </submittedName>
</protein>
<sequence length="111" mass="11480">MAPSSLLFTLARQSTSSTGLPRPSGSALVSHQPSAASGLHASGSASSLQPSGSVRLPPSLQLHLGPLLLHLHCAFPDPHLRLGCLSNPLDFCPPDPLRHPGSSALRLCQPP</sequence>
<keyword evidence="2" id="KW-0436">Ligase</keyword>
<dbReference type="EMBL" id="JACTAM010000008">
    <property type="protein sequence ID" value="KAI2661347.1"/>
    <property type="molecule type" value="Genomic_DNA"/>
</dbReference>
<dbReference type="Proteomes" id="UP000830375">
    <property type="component" value="Unassembled WGS sequence"/>
</dbReference>
<accession>A0ABQ8MGB7</accession>